<sequence>MFKAKKRTRFHTSSIRPYPPEIDKIFSCTLNSSQYDEPYDSGDSEVENTGFNALMTLPPPPLPHSASFYKYKNLMSQDSSSKSPFKQINESVLMEAQAIFQHQESPRDITDGHLNPYPALQGFNQSEFSRTLRVGHSRGTFQNESSRDGHITTFDLMERPIPLGLVTPSPLISTHDYEQSMMAPRMGYQNTHQEIYAPFHSAPMSSEDVNGLFGLMERPKPTGLVTPPPPVPKHCYEQSVMAPGMAYPNLEQERFPLLKVPYGLQQESNSSSHTLAFMERPKPSGLQTPPPPVPKHGYDSSMTNRRVEEDSSSFQMTPISQQEDNSFRINSNLESVYFGAVSPTRQNELGSSRIEKNRRISYFENYGFY</sequence>
<accession>A0A564Z4Z1</accession>
<keyword evidence="3" id="KW-1185">Reference proteome</keyword>
<dbReference type="EMBL" id="CABIJS010000643">
    <property type="protein sequence ID" value="VUZ54379.1"/>
    <property type="molecule type" value="Genomic_DNA"/>
</dbReference>
<evidence type="ECO:0000313" key="2">
    <source>
        <dbReference type="EMBL" id="VUZ54379.1"/>
    </source>
</evidence>
<protein>
    <submittedName>
        <fullName evidence="2">Uncharacterized protein</fullName>
    </submittedName>
</protein>
<dbReference type="AlphaFoldDB" id="A0A564Z4Z1"/>
<gene>
    <name evidence="2" type="ORF">WMSIL1_LOCUS12475</name>
</gene>
<dbReference type="Proteomes" id="UP000321570">
    <property type="component" value="Unassembled WGS sequence"/>
</dbReference>
<evidence type="ECO:0000313" key="3">
    <source>
        <dbReference type="Proteomes" id="UP000321570"/>
    </source>
</evidence>
<evidence type="ECO:0000256" key="1">
    <source>
        <dbReference type="SAM" id="MobiDB-lite"/>
    </source>
</evidence>
<name>A0A564Z4Z1_HYMDI</name>
<organism evidence="2 3">
    <name type="scientific">Hymenolepis diminuta</name>
    <name type="common">Rat tapeworm</name>
    <dbReference type="NCBI Taxonomy" id="6216"/>
    <lineage>
        <taxon>Eukaryota</taxon>
        <taxon>Metazoa</taxon>
        <taxon>Spiralia</taxon>
        <taxon>Lophotrochozoa</taxon>
        <taxon>Platyhelminthes</taxon>
        <taxon>Cestoda</taxon>
        <taxon>Eucestoda</taxon>
        <taxon>Cyclophyllidea</taxon>
        <taxon>Hymenolepididae</taxon>
        <taxon>Hymenolepis</taxon>
    </lineage>
</organism>
<feature type="region of interest" description="Disordered" evidence="1">
    <location>
        <begin position="280"/>
        <end position="299"/>
    </location>
</feature>
<reference evidence="2 3" key="1">
    <citation type="submission" date="2019-07" db="EMBL/GenBank/DDBJ databases">
        <authorList>
            <person name="Jastrzebski P J."/>
            <person name="Paukszto L."/>
            <person name="Jastrzebski P J."/>
        </authorList>
    </citation>
    <scope>NUCLEOTIDE SEQUENCE [LARGE SCALE GENOMIC DNA]</scope>
    <source>
        <strain evidence="2 3">WMS-il1</strain>
    </source>
</reference>
<proteinExistence type="predicted"/>